<name>A0ABV7IS06_9SPHN</name>
<dbReference type="Proteomes" id="UP001595604">
    <property type="component" value="Unassembled WGS sequence"/>
</dbReference>
<dbReference type="EMBL" id="JBHRTQ010000007">
    <property type="protein sequence ID" value="MFC3173996.1"/>
    <property type="molecule type" value="Genomic_DNA"/>
</dbReference>
<evidence type="ECO:0000313" key="1">
    <source>
        <dbReference type="EMBL" id="MFC3173996.1"/>
    </source>
</evidence>
<gene>
    <name evidence="1" type="ORF">ACFOD9_07030</name>
</gene>
<reference evidence="2" key="1">
    <citation type="journal article" date="2019" name="Int. J. Syst. Evol. Microbiol.">
        <title>The Global Catalogue of Microorganisms (GCM) 10K type strain sequencing project: providing services to taxonomists for standard genome sequencing and annotation.</title>
        <authorList>
            <consortium name="The Broad Institute Genomics Platform"/>
            <consortium name="The Broad Institute Genome Sequencing Center for Infectious Disease"/>
            <person name="Wu L."/>
            <person name="Ma J."/>
        </authorList>
    </citation>
    <scope>NUCLEOTIDE SEQUENCE [LARGE SCALE GENOMIC DNA]</scope>
    <source>
        <strain evidence="2">KCTC 42984</strain>
    </source>
</reference>
<sequence>MKARNPGSGYECKNMSYTLPSANRPYAMLKKIDKAFDHLLEAQELIHSMHWTHVPTARALGNLVAHRITIAMKQLMGIASTDDRSKLTSLASAVTHAAMSAPQAAKIKPHRRGAECFDADTYISGLILQALETQPR</sequence>
<comment type="caution">
    <text evidence="1">The sequence shown here is derived from an EMBL/GenBank/DDBJ whole genome shotgun (WGS) entry which is preliminary data.</text>
</comment>
<evidence type="ECO:0000313" key="2">
    <source>
        <dbReference type="Proteomes" id="UP001595604"/>
    </source>
</evidence>
<accession>A0ABV7IS06</accession>
<proteinExistence type="predicted"/>
<protein>
    <submittedName>
        <fullName evidence="1">Uncharacterized protein</fullName>
    </submittedName>
</protein>
<organism evidence="1 2">
    <name type="scientific">Novosphingobium bradum</name>
    <dbReference type="NCBI Taxonomy" id="1737444"/>
    <lineage>
        <taxon>Bacteria</taxon>
        <taxon>Pseudomonadati</taxon>
        <taxon>Pseudomonadota</taxon>
        <taxon>Alphaproteobacteria</taxon>
        <taxon>Sphingomonadales</taxon>
        <taxon>Sphingomonadaceae</taxon>
        <taxon>Novosphingobium</taxon>
    </lineage>
</organism>
<keyword evidence="2" id="KW-1185">Reference proteome</keyword>